<feature type="domain" description="FAD-binding" evidence="16">
    <location>
        <begin position="8"/>
        <end position="344"/>
    </location>
</feature>
<accession>A0ABZ1T6I3</accession>
<keyword evidence="10" id="KW-0274">FAD</keyword>
<dbReference type="InterPro" id="IPR023213">
    <property type="entry name" value="CAT-like_dom_sf"/>
</dbReference>
<dbReference type="EMBL" id="CP108090">
    <property type="protein sequence ID" value="WUQ11023.1"/>
    <property type="molecule type" value="Genomic_DNA"/>
</dbReference>
<dbReference type="PRINTS" id="PR00420">
    <property type="entry name" value="RNGMNOXGNASE"/>
</dbReference>
<comment type="cofactor">
    <cofactor evidence="4">
        <name>FAD</name>
        <dbReference type="ChEBI" id="CHEBI:57692"/>
    </cofactor>
</comment>
<comment type="similarity">
    <text evidence="5">Belongs to the acyltransferase PapA5 family.</text>
</comment>
<organism evidence="18 19">
    <name type="scientific">Streptomyces virginiae</name>
    <name type="common">Streptomyces cinnamonensis</name>
    <dbReference type="NCBI Taxonomy" id="1961"/>
    <lineage>
        <taxon>Bacteria</taxon>
        <taxon>Bacillati</taxon>
        <taxon>Actinomycetota</taxon>
        <taxon>Actinomycetes</taxon>
        <taxon>Kitasatosporales</taxon>
        <taxon>Streptomycetaceae</taxon>
        <taxon>Streptomyces</taxon>
    </lineage>
</organism>
<evidence type="ECO:0000256" key="4">
    <source>
        <dbReference type="ARBA" id="ARBA00001974"/>
    </source>
</evidence>
<sequence>MPSGRPAKVLVIGAGIGGLTCAVALRRVGVEVEVYERATELREAGSGLSVMSNAVTALAGLGIDLGLDKRGRAVESFRIMDRRGRLIRDLPFGEACEQAGARSFCLSRADLQEALLTEAGDCPVHLGTTATGFDTTGPGVTVRFADGRSASGDVLVGADGFHSAVRRHLVGPEQPRDCDHLFRLGIVPFRHPRLTEGAVRHYWGRGQRFGLIDIGHGRCYWWAAMSTTPGTPAPDRVKDAVRQAYAGWADEVRAVIDATPAADILTVPSRDRAFLERWGDGPLTLLGDAAHPMLTTLAQGAGTAMEDAVVLARALADPATGDDPVRALRAYEELRRDRARAMVAGSRSMNRLTQGARPHRRLIRDAYFRLVPRRVLVRQTVEALTYPGERFTGRGDVRRDLSPLERLYWIADLTSPLNVIARARVHGRLSPSLHRRALDVLQLRHPLLRVAIMDDGTGTHPAFVPVDGRQIPFRHVRVRPDDPAADIRWQQEVDDHELAEGLDRRTGPLLRAVVITSGGTENEAENEGEFHDLLLTVSHAIADGKTCLSLVREWIEIAAQLDRGATPPTTSRRVLPATDDLLPRRHRGAAGAGGFRALMRREERASLTRPAQRIVPDEHVPFERRRTRMTHRSLTADQLERLVRAAKRHGTTVHGALAAAMVSAVARDADTPAAAYFSIGSPVDFRADLEPPVLPDEVGTYVATVPTRVRYEPGGSLWPMARTVSQDLVRRRKRQDHLATISLPRVAGPGSLADGASFMRFMDEEGPINLCLSNVGRYDCPEQVGPWRIDGAQFLTGVSVMGAVVATATTVHGRLAWNFGYVEGLVTESRARRIADDSVRLVLSALAE</sequence>
<evidence type="ECO:0000256" key="7">
    <source>
        <dbReference type="ARBA" id="ARBA00013449"/>
    </source>
</evidence>
<protein>
    <recommendedName>
        <fullName evidence="7">Phthiocerol/phthiodiolone dimycocerosyl transferase</fullName>
        <ecNumber evidence="6">2.3.1.282</ecNumber>
    </recommendedName>
    <alternativeName>
        <fullName evidence="15">Acyltransferase PapA5</fullName>
    </alternativeName>
    <alternativeName>
        <fullName evidence="13">Phthiocerol/phthiodiolone O-acyltransferase</fullName>
    </alternativeName>
    <alternativeName>
        <fullName evidence="14">Polyketide synthase-associated protein A5</fullName>
    </alternativeName>
</protein>
<evidence type="ECO:0000256" key="15">
    <source>
        <dbReference type="ARBA" id="ARBA00033407"/>
    </source>
</evidence>
<evidence type="ECO:0000256" key="9">
    <source>
        <dbReference type="ARBA" id="ARBA00022679"/>
    </source>
</evidence>
<dbReference type="Proteomes" id="UP001432039">
    <property type="component" value="Chromosome"/>
</dbReference>
<dbReference type="EC" id="2.3.1.282" evidence="6"/>
<evidence type="ECO:0000256" key="2">
    <source>
        <dbReference type="ARBA" id="ARBA00000625"/>
    </source>
</evidence>
<comment type="catalytic activity">
    <reaction evidence="1">
        <text>2 a mycocerosyl-[mycocerosic acid synthase] + a phthiocerol = a dimycocerosyl phthiocerol + 2 holo-[mycocerosic acid synthase].</text>
        <dbReference type="EC" id="2.3.1.282"/>
    </reaction>
</comment>
<dbReference type="InterPro" id="IPR002938">
    <property type="entry name" value="FAD-bd"/>
</dbReference>
<dbReference type="GO" id="GO:0004497">
    <property type="term" value="F:monooxygenase activity"/>
    <property type="evidence" value="ECO:0007669"/>
    <property type="project" value="UniProtKB-KW"/>
</dbReference>
<dbReference type="Pfam" id="PF16911">
    <property type="entry name" value="PapA_C"/>
    <property type="match status" value="1"/>
</dbReference>
<comment type="catalytic activity">
    <reaction evidence="3">
        <text>2 a mycocerosyl-[mycocerosic acid synthase] + a phthiodiolone = a dimycocerosyl phthiodiolone + 2 holo-[mycocerosic acid synthase].</text>
        <dbReference type="EC" id="2.3.1.282"/>
    </reaction>
</comment>
<evidence type="ECO:0000313" key="18">
    <source>
        <dbReference type="EMBL" id="WUQ11023.1"/>
    </source>
</evidence>
<dbReference type="InterPro" id="IPR031641">
    <property type="entry name" value="PapA_C"/>
</dbReference>
<evidence type="ECO:0000259" key="16">
    <source>
        <dbReference type="Pfam" id="PF01494"/>
    </source>
</evidence>
<keyword evidence="19" id="KW-1185">Reference proteome</keyword>
<proteinExistence type="inferred from homology"/>
<dbReference type="Gene3D" id="3.30.559.30">
    <property type="entry name" value="Nonribosomal peptide synthetase, condensation domain"/>
    <property type="match status" value="1"/>
</dbReference>
<evidence type="ECO:0000256" key="10">
    <source>
        <dbReference type="ARBA" id="ARBA00022827"/>
    </source>
</evidence>
<keyword evidence="18" id="KW-0503">Monooxygenase</keyword>
<keyword evidence="12" id="KW-0012">Acyltransferase</keyword>
<keyword evidence="8" id="KW-0285">Flavoprotein</keyword>
<feature type="domain" description="Phthiocerol/phthiodiolone dimycocerosyl transferase C-terminal" evidence="17">
    <location>
        <begin position="626"/>
        <end position="728"/>
    </location>
</feature>
<evidence type="ECO:0000259" key="17">
    <source>
        <dbReference type="Pfam" id="PF16911"/>
    </source>
</evidence>
<name>A0ABZ1T6I3_STRVG</name>
<gene>
    <name evidence="18" type="ORF">OG517_06055</name>
</gene>
<dbReference type="SUPFAM" id="SSF51905">
    <property type="entry name" value="FAD/NAD(P)-binding domain"/>
    <property type="match status" value="1"/>
</dbReference>
<keyword evidence="11" id="KW-0560">Oxidoreductase</keyword>
<evidence type="ECO:0000313" key="19">
    <source>
        <dbReference type="Proteomes" id="UP001432039"/>
    </source>
</evidence>
<evidence type="ECO:0000256" key="13">
    <source>
        <dbReference type="ARBA" id="ARBA00030465"/>
    </source>
</evidence>
<reference evidence="18" key="1">
    <citation type="submission" date="2022-10" db="EMBL/GenBank/DDBJ databases">
        <title>The complete genomes of actinobacterial strains from the NBC collection.</title>
        <authorList>
            <person name="Joergensen T.S."/>
            <person name="Alvarez Arevalo M."/>
            <person name="Sterndorff E.B."/>
            <person name="Faurdal D."/>
            <person name="Vuksanovic O."/>
            <person name="Mourched A.-S."/>
            <person name="Charusanti P."/>
            <person name="Shaw S."/>
            <person name="Blin K."/>
            <person name="Weber T."/>
        </authorList>
    </citation>
    <scope>NUCLEOTIDE SEQUENCE</scope>
    <source>
        <strain evidence="18">NBC_00248</strain>
    </source>
</reference>
<keyword evidence="9" id="KW-0808">Transferase</keyword>
<dbReference type="RefSeq" id="WP_328960544.1">
    <property type="nucleotide sequence ID" value="NZ_CP108090.1"/>
</dbReference>
<dbReference type="SUPFAM" id="SSF52777">
    <property type="entry name" value="CoA-dependent acyltransferases"/>
    <property type="match status" value="2"/>
</dbReference>
<evidence type="ECO:0000256" key="14">
    <source>
        <dbReference type="ARBA" id="ARBA00032317"/>
    </source>
</evidence>
<evidence type="ECO:0000256" key="5">
    <source>
        <dbReference type="ARBA" id="ARBA00006558"/>
    </source>
</evidence>
<evidence type="ECO:0000256" key="8">
    <source>
        <dbReference type="ARBA" id="ARBA00022630"/>
    </source>
</evidence>
<dbReference type="Gene3D" id="3.50.50.60">
    <property type="entry name" value="FAD/NAD(P)-binding domain"/>
    <property type="match status" value="1"/>
</dbReference>
<evidence type="ECO:0000256" key="12">
    <source>
        <dbReference type="ARBA" id="ARBA00023315"/>
    </source>
</evidence>
<dbReference type="PANTHER" id="PTHR46496:SF1">
    <property type="entry name" value="ZEAXANTHIN EPOXIDASE, CHLOROPLASTIC"/>
    <property type="match status" value="1"/>
</dbReference>
<dbReference type="Pfam" id="PF01494">
    <property type="entry name" value="FAD_binding_3"/>
    <property type="match status" value="1"/>
</dbReference>
<dbReference type="InterPro" id="IPR036188">
    <property type="entry name" value="FAD/NAD-bd_sf"/>
</dbReference>
<evidence type="ECO:0000256" key="6">
    <source>
        <dbReference type="ARBA" id="ARBA00012866"/>
    </source>
</evidence>
<comment type="catalytic activity">
    <reaction evidence="2">
        <text>2 a mycocerosyl-[mycocerosic acid synthase] + a phenolphthiocerol = a dimycocerosyl phenolphthiocerol + 2 holo-[mycocerosic acid synthase].</text>
        <dbReference type="EC" id="2.3.1.282"/>
    </reaction>
</comment>
<evidence type="ECO:0000256" key="11">
    <source>
        <dbReference type="ARBA" id="ARBA00023002"/>
    </source>
</evidence>
<evidence type="ECO:0000256" key="1">
    <source>
        <dbReference type="ARBA" id="ARBA00000026"/>
    </source>
</evidence>
<dbReference type="Gene3D" id="3.30.559.10">
    <property type="entry name" value="Chloramphenicol acetyltransferase-like domain"/>
    <property type="match status" value="1"/>
</dbReference>
<evidence type="ECO:0000256" key="3">
    <source>
        <dbReference type="ARBA" id="ARBA00001907"/>
    </source>
</evidence>
<dbReference type="PANTHER" id="PTHR46496">
    <property type="match status" value="1"/>
</dbReference>